<dbReference type="GO" id="GO:0009686">
    <property type="term" value="P:gibberellin biosynthetic process"/>
    <property type="evidence" value="ECO:0007669"/>
    <property type="project" value="TreeGrafter"/>
</dbReference>
<dbReference type="GO" id="GO:0009507">
    <property type="term" value="C:chloroplast"/>
    <property type="evidence" value="ECO:0007669"/>
    <property type="project" value="TreeGrafter"/>
</dbReference>
<evidence type="ECO:0000256" key="3">
    <source>
        <dbReference type="ARBA" id="ARBA00022842"/>
    </source>
</evidence>
<dbReference type="GO" id="GO:0010333">
    <property type="term" value="F:terpene synthase activity"/>
    <property type="evidence" value="ECO:0007669"/>
    <property type="project" value="InterPro"/>
</dbReference>
<reference evidence="4" key="2">
    <citation type="journal article" date="2024" name="Plant">
        <title>Genomic evolution and insights into agronomic trait innovations of Sesamum species.</title>
        <authorList>
            <person name="Miao H."/>
            <person name="Wang L."/>
            <person name="Qu L."/>
            <person name="Liu H."/>
            <person name="Sun Y."/>
            <person name="Le M."/>
            <person name="Wang Q."/>
            <person name="Wei S."/>
            <person name="Zheng Y."/>
            <person name="Lin W."/>
            <person name="Duan Y."/>
            <person name="Cao H."/>
            <person name="Xiong S."/>
            <person name="Wang X."/>
            <person name="Wei L."/>
            <person name="Li C."/>
            <person name="Ma Q."/>
            <person name="Ju M."/>
            <person name="Zhao R."/>
            <person name="Li G."/>
            <person name="Mu C."/>
            <person name="Tian Q."/>
            <person name="Mei H."/>
            <person name="Zhang T."/>
            <person name="Gao T."/>
            <person name="Zhang H."/>
        </authorList>
    </citation>
    <scope>NUCLEOTIDE SEQUENCE</scope>
    <source>
        <strain evidence="4">K16</strain>
    </source>
</reference>
<organism evidence="4 5">
    <name type="scientific">Sesamum angolense</name>
    <dbReference type="NCBI Taxonomy" id="2727404"/>
    <lineage>
        <taxon>Eukaryota</taxon>
        <taxon>Viridiplantae</taxon>
        <taxon>Streptophyta</taxon>
        <taxon>Embryophyta</taxon>
        <taxon>Tracheophyta</taxon>
        <taxon>Spermatophyta</taxon>
        <taxon>Magnoliopsida</taxon>
        <taxon>eudicotyledons</taxon>
        <taxon>Gunneridae</taxon>
        <taxon>Pentapetalae</taxon>
        <taxon>asterids</taxon>
        <taxon>lamiids</taxon>
        <taxon>Lamiales</taxon>
        <taxon>Pedaliaceae</taxon>
        <taxon>Sesamum</taxon>
    </lineage>
</organism>
<dbReference type="Gene3D" id="1.10.600.10">
    <property type="entry name" value="Farnesyl Diphosphate Synthase"/>
    <property type="match status" value="1"/>
</dbReference>
<reference evidence="4" key="1">
    <citation type="submission" date="2020-06" db="EMBL/GenBank/DDBJ databases">
        <authorList>
            <person name="Li T."/>
            <person name="Hu X."/>
            <person name="Zhang T."/>
            <person name="Song X."/>
            <person name="Zhang H."/>
            <person name="Dai N."/>
            <person name="Sheng W."/>
            <person name="Hou X."/>
            <person name="Wei L."/>
        </authorList>
    </citation>
    <scope>NUCLEOTIDE SEQUENCE</scope>
    <source>
        <strain evidence="4">K16</strain>
        <tissue evidence="4">Leaf</tissue>
    </source>
</reference>
<evidence type="ECO:0000256" key="1">
    <source>
        <dbReference type="ARBA" id="ARBA00001946"/>
    </source>
</evidence>
<dbReference type="PANTHER" id="PTHR31739:SF4">
    <property type="entry name" value="ENT-COPALYL DIPHOSPHATE SYNTHASE, CHLOROPLASTIC"/>
    <property type="match status" value="1"/>
</dbReference>
<protein>
    <submittedName>
        <fullName evidence="4">Kolavenyl diphosphate synthase TPS5, chloroplastic</fullName>
    </submittedName>
</protein>
<evidence type="ECO:0000313" key="5">
    <source>
        <dbReference type="Proteomes" id="UP001289374"/>
    </source>
</evidence>
<dbReference type="InterPro" id="IPR008949">
    <property type="entry name" value="Isoprenoid_synthase_dom_sf"/>
</dbReference>
<proteinExistence type="predicted"/>
<dbReference type="GO" id="GO:0000287">
    <property type="term" value="F:magnesium ion binding"/>
    <property type="evidence" value="ECO:0007669"/>
    <property type="project" value="TreeGrafter"/>
</dbReference>
<name>A0AAE1XAW4_9LAMI</name>
<gene>
    <name evidence="4" type="ORF">Sango_0388300</name>
</gene>
<evidence type="ECO:0000313" key="4">
    <source>
        <dbReference type="EMBL" id="KAK4408073.1"/>
    </source>
</evidence>
<evidence type="ECO:0000256" key="2">
    <source>
        <dbReference type="ARBA" id="ARBA00022723"/>
    </source>
</evidence>
<dbReference type="EMBL" id="JACGWL010000002">
    <property type="protein sequence ID" value="KAK4408073.1"/>
    <property type="molecule type" value="Genomic_DNA"/>
</dbReference>
<dbReference type="PANTHER" id="PTHR31739">
    <property type="entry name" value="ENT-COPALYL DIPHOSPHATE SYNTHASE, CHLOROPLASTIC"/>
    <property type="match status" value="1"/>
</dbReference>
<accession>A0AAE1XAW4</accession>
<dbReference type="Proteomes" id="UP001289374">
    <property type="component" value="Unassembled WGS sequence"/>
</dbReference>
<dbReference type="AlphaFoldDB" id="A0AAE1XAW4"/>
<keyword evidence="3" id="KW-0460">Magnesium</keyword>
<comment type="cofactor">
    <cofactor evidence="1">
        <name>Mg(2+)</name>
        <dbReference type="ChEBI" id="CHEBI:18420"/>
    </cofactor>
</comment>
<keyword evidence="5" id="KW-1185">Reference proteome</keyword>
<keyword evidence="2" id="KW-0479">Metal-binding</keyword>
<comment type="caution">
    <text evidence="4">The sequence shown here is derived from an EMBL/GenBank/DDBJ whole genome shotgun (WGS) entry which is preliminary data.</text>
</comment>
<sequence>MAAMVKEVCCCEGGGVAVGGGCQWETMKEWQKWLRTWEEGTDDHDMGQAGDAELFVQTLNLSGGRSSNISGVLDEFLLSHPKYQKLLQVTTRVCHHLRLFHNRKVQEGDMGGGITAVQIETNMQELVKLVLTQCSGDLDYSTKQKFLAVARSFYYTAYCSPGTINFHIAKVLFDRVV</sequence>
<dbReference type="InterPro" id="IPR050148">
    <property type="entry name" value="Terpene_synthase-like"/>
</dbReference>